<dbReference type="Pfam" id="PF10707">
    <property type="entry name" value="YrbL-PhoP_reg"/>
    <property type="match status" value="1"/>
</dbReference>
<dbReference type="RefSeq" id="WP_073276584.1">
    <property type="nucleotide sequence ID" value="NZ_FQVA01000004.1"/>
</dbReference>
<evidence type="ECO:0000313" key="2">
    <source>
        <dbReference type="Proteomes" id="UP000184170"/>
    </source>
</evidence>
<sequence length="223" mass="26155">MIDLSHGEPFASGGNRFCYRHPENPQLCVKVMRPGRTAELLGRAPWYKRWRGEEYFDDNLRELEGYSQRALQRDTAGLWQHLPRWYGIQETSLGPAAVTDMILDETGAPAPTLRQYLNKHGLDTEVRAALQRFADWLLQYGVLTKNLIAHNLVLREERGQLELYLIDGLGSAAFLPLPEVSDFFAERYIQRRIERMWLRVDWEISDKKIPWRKFEARGLKRQR</sequence>
<dbReference type="AlphaFoldDB" id="A0A1M5F7X8"/>
<dbReference type="STRING" id="494016.SAMN04487965_2828"/>
<name>A0A1M5F7X8_9GAMM</name>
<dbReference type="EMBL" id="FQVA01000004">
    <property type="protein sequence ID" value="SHF87693.1"/>
    <property type="molecule type" value="Genomic_DNA"/>
</dbReference>
<dbReference type="InterPro" id="IPR019647">
    <property type="entry name" value="PhoP_reg_network_YrbL"/>
</dbReference>
<reference evidence="2" key="1">
    <citation type="submission" date="2016-11" db="EMBL/GenBank/DDBJ databases">
        <authorList>
            <person name="Varghese N."/>
            <person name="Submissions S."/>
        </authorList>
    </citation>
    <scope>NUCLEOTIDE SEQUENCE [LARGE SCALE GENOMIC DNA]</scope>
    <source>
        <strain evidence="2">CGMCC 1.7063</strain>
    </source>
</reference>
<dbReference type="OrthoDB" id="595236at2"/>
<keyword evidence="2" id="KW-1185">Reference proteome</keyword>
<gene>
    <name evidence="1" type="ORF">SAMN04487965_2828</name>
</gene>
<proteinExistence type="predicted"/>
<accession>A0A1M5F7X8</accession>
<protein>
    <submittedName>
        <fullName evidence="1">PhoP regulatory network protein YrbL</fullName>
    </submittedName>
</protein>
<evidence type="ECO:0000313" key="1">
    <source>
        <dbReference type="EMBL" id="SHF87693.1"/>
    </source>
</evidence>
<organism evidence="1 2">
    <name type="scientific">Microbulbifer donghaiensis</name>
    <dbReference type="NCBI Taxonomy" id="494016"/>
    <lineage>
        <taxon>Bacteria</taxon>
        <taxon>Pseudomonadati</taxon>
        <taxon>Pseudomonadota</taxon>
        <taxon>Gammaproteobacteria</taxon>
        <taxon>Cellvibrionales</taxon>
        <taxon>Microbulbiferaceae</taxon>
        <taxon>Microbulbifer</taxon>
    </lineage>
</organism>
<dbReference type="Proteomes" id="UP000184170">
    <property type="component" value="Unassembled WGS sequence"/>
</dbReference>